<evidence type="ECO:0000313" key="9">
    <source>
        <dbReference type="Proteomes" id="UP000280685"/>
    </source>
</evidence>
<feature type="compositionally biased region" description="Polar residues" evidence="6">
    <location>
        <begin position="109"/>
        <end position="121"/>
    </location>
</feature>
<dbReference type="InterPro" id="IPR000612">
    <property type="entry name" value="PMP3"/>
</dbReference>
<dbReference type="Proteomes" id="UP000280685">
    <property type="component" value="Chromosome 6"/>
</dbReference>
<dbReference type="Pfam" id="PF01679">
    <property type="entry name" value="Pmp3"/>
    <property type="match status" value="1"/>
</dbReference>
<protein>
    <recommendedName>
        <fullName evidence="10">Plasma membrane proteolipid 3</fullName>
    </recommendedName>
</protein>
<dbReference type="PANTHER" id="PTHR21659:SF57">
    <property type="entry name" value="PLASMA MEMBRANE PROTEOLIPID 31"/>
    <property type="match status" value="1"/>
</dbReference>
<keyword evidence="4 7" id="KW-1133">Transmembrane helix</keyword>
<dbReference type="EMBL" id="LR026969">
    <property type="protein sequence ID" value="VBB84736.1"/>
    <property type="molecule type" value="Genomic_DNA"/>
</dbReference>
<reference evidence="8" key="1">
    <citation type="submission" date="2018-02" db="EMBL/GenBank/DDBJ databases">
        <authorList>
            <person name="Silar P."/>
        </authorList>
    </citation>
    <scope>NUCLEOTIDE SEQUENCE [LARGE SCALE GENOMIC DNA]</scope>
    <source>
        <strain evidence="8">T</strain>
    </source>
</reference>
<feature type="transmembrane region" description="Helical" evidence="7">
    <location>
        <begin position="34"/>
        <end position="53"/>
    </location>
</feature>
<evidence type="ECO:0008006" key="10">
    <source>
        <dbReference type="Google" id="ProtNLM"/>
    </source>
</evidence>
<feature type="region of interest" description="Disordered" evidence="6">
    <location>
        <begin position="81"/>
        <end position="160"/>
    </location>
</feature>
<keyword evidence="3 7" id="KW-0812">Transmembrane</keyword>
<comment type="subcellular location">
    <subcellularLocation>
        <location evidence="1">Membrane</location>
    </subcellularLocation>
</comment>
<evidence type="ECO:0000256" key="3">
    <source>
        <dbReference type="ARBA" id="ARBA00022692"/>
    </source>
</evidence>
<evidence type="ECO:0000256" key="1">
    <source>
        <dbReference type="ARBA" id="ARBA00004370"/>
    </source>
</evidence>
<sequence>MCSTDLFLGILAILFPPLPVWVKRGICSADSLINILLLCLGFIPGLIHAWYIIAKYPDIPYDYDYQAPSNAEHGRVYVFVHDNNHRQGHPHQGQPRLQNQQPKAHPQPNYGTTAHKNNNHSSGHEEGVAPAAGPSSGGPPPSYAQVVAQGPGDHKVQTQD</sequence>
<keyword evidence="9" id="KW-1185">Reference proteome</keyword>
<gene>
    <name evidence="8" type="ORF">PODCO_609910</name>
</gene>
<organism evidence="8 9">
    <name type="scientific">Podospora comata</name>
    <dbReference type="NCBI Taxonomy" id="48703"/>
    <lineage>
        <taxon>Eukaryota</taxon>
        <taxon>Fungi</taxon>
        <taxon>Dikarya</taxon>
        <taxon>Ascomycota</taxon>
        <taxon>Pezizomycotina</taxon>
        <taxon>Sordariomycetes</taxon>
        <taxon>Sordariomycetidae</taxon>
        <taxon>Sordariales</taxon>
        <taxon>Podosporaceae</taxon>
        <taxon>Podospora</taxon>
    </lineage>
</organism>
<name>A0ABY6SIB6_PODCO</name>
<evidence type="ECO:0000256" key="4">
    <source>
        <dbReference type="ARBA" id="ARBA00022989"/>
    </source>
</evidence>
<keyword evidence="5 7" id="KW-0472">Membrane</keyword>
<feature type="transmembrane region" description="Helical" evidence="7">
    <location>
        <begin position="6"/>
        <end position="22"/>
    </location>
</feature>
<evidence type="ECO:0000256" key="2">
    <source>
        <dbReference type="ARBA" id="ARBA00009530"/>
    </source>
</evidence>
<evidence type="ECO:0000256" key="5">
    <source>
        <dbReference type="ARBA" id="ARBA00023136"/>
    </source>
</evidence>
<evidence type="ECO:0000256" key="7">
    <source>
        <dbReference type="SAM" id="Phobius"/>
    </source>
</evidence>
<dbReference type="PANTHER" id="PTHR21659">
    <property type="entry name" value="HYDROPHOBIC PROTEIN RCI2 LOW TEMPERATURE AND SALT RESPONSIVE PROTEIN LTI6 -RELATED"/>
    <property type="match status" value="1"/>
</dbReference>
<comment type="similarity">
    <text evidence="2">Belongs to the UPF0057 (PMP3) family.</text>
</comment>
<evidence type="ECO:0000313" key="8">
    <source>
        <dbReference type="EMBL" id="VBB84736.1"/>
    </source>
</evidence>
<proteinExistence type="inferred from homology"/>
<accession>A0ABY6SIB6</accession>
<evidence type="ECO:0000256" key="6">
    <source>
        <dbReference type="SAM" id="MobiDB-lite"/>
    </source>
</evidence>